<dbReference type="Pfam" id="PF01241">
    <property type="entry name" value="PSI_PSAK"/>
    <property type="match status" value="1"/>
</dbReference>
<dbReference type="GO" id="GO:0031676">
    <property type="term" value="C:plasma membrane-derived thylakoid membrane"/>
    <property type="evidence" value="ECO:0007669"/>
    <property type="project" value="UniProtKB-SubCell"/>
</dbReference>
<evidence type="ECO:0000256" key="9">
    <source>
        <dbReference type="HAMAP-Rule" id="MF_00474"/>
    </source>
</evidence>
<dbReference type="NCBIfam" id="TIGR03049">
    <property type="entry name" value="PS_I_psaK"/>
    <property type="match status" value="1"/>
</dbReference>
<dbReference type="InterPro" id="IPR037101">
    <property type="entry name" value="PSI_PsaK_bact"/>
</dbReference>
<reference evidence="10 11" key="1">
    <citation type="submission" date="2016-11" db="EMBL/GenBank/DDBJ databases">
        <title>Draft Genome Sequences of Nine Cyanobacterial Strains from Diverse Habitats.</title>
        <authorList>
            <person name="Zhu T."/>
            <person name="Hou S."/>
            <person name="Lu X."/>
            <person name="Hess W.R."/>
        </authorList>
    </citation>
    <scope>NUCLEOTIDE SEQUENCE [LARGE SCALE GENOMIC DNA]</scope>
    <source>
        <strain evidence="10 11">NIES-30</strain>
    </source>
</reference>
<keyword evidence="11" id="KW-1185">Reference proteome</keyword>
<evidence type="ECO:0000256" key="1">
    <source>
        <dbReference type="ARBA" id="ARBA00004141"/>
    </source>
</evidence>
<keyword evidence="3 9" id="KW-0602">Photosynthesis</keyword>
<dbReference type="GO" id="GO:0009522">
    <property type="term" value="C:photosystem I"/>
    <property type="evidence" value="ECO:0007669"/>
    <property type="project" value="UniProtKB-KW"/>
</dbReference>
<evidence type="ECO:0000256" key="7">
    <source>
        <dbReference type="ARBA" id="ARBA00023078"/>
    </source>
</evidence>
<dbReference type="PROSITE" id="PS01026">
    <property type="entry name" value="PHOTOSYSTEM_I_PSAGK"/>
    <property type="match status" value="1"/>
</dbReference>
<dbReference type="GO" id="GO:0015979">
    <property type="term" value="P:photosynthesis"/>
    <property type="evidence" value="ECO:0007669"/>
    <property type="project" value="UniProtKB-UniRule"/>
</dbReference>
<keyword evidence="8 9" id="KW-0472">Membrane</keyword>
<evidence type="ECO:0000256" key="2">
    <source>
        <dbReference type="ARBA" id="ARBA00006458"/>
    </source>
</evidence>
<dbReference type="InterPro" id="IPR000549">
    <property type="entry name" value="PSI_PsaG/PsaK"/>
</dbReference>
<comment type="subcellular location">
    <subcellularLocation>
        <location evidence="9">Cellular thylakoid membrane</location>
        <topology evidence="9">Multi-pass membrane protein</topology>
    </subcellularLocation>
    <subcellularLocation>
        <location evidence="1">Membrane</location>
        <topology evidence="1">Multi-pass membrane protein</topology>
    </subcellularLocation>
</comment>
<keyword evidence="5 9" id="KW-0603">Photosystem I</keyword>
<dbReference type="Proteomes" id="UP000185557">
    <property type="component" value="Unassembled WGS sequence"/>
</dbReference>
<dbReference type="Gene3D" id="1.20.860.20">
    <property type="entry name" value="Photosystem I PsaK, reaction centre"/>
    <property type="match status" value="1"/>
</dbReference>
<accession>A0A1U7J1I7</accession>
<feature type="transmembrane region" description="Helical" evidence="9">
    <location>
        <begin position="25"/>
        <end position="44"/>
    </location>
</feature>
<dbReference type="STRING" id="549789.NIES30_18130"/>
<sequence length="91" mass="9302">MEAGTLAFLPILAAVPNTLEWSPKVAVVMILCNILAIAIGKFTIKYPSAPPAMPSPSLFGNFGLPAVLATTSFGHLIGTGVILGLANLGVL</sequence>
<evidence type="ECO:0000256" key="5">
    <source>
        <dbReference type="ARBA" id="ARBA00022836"/>
    </source>
</evidence>
<organism evidence="10 11">
    <name type="scientific">Phormidium tenue NIES-30</name>
    <dbReference type="NCBI Taxonomy" id="549789"/>
    <lineage>
        <taxon>Bacteria</taxon>
        <taxon>Bacillati</taxon>
        <taxon>Cyanobacteriota</taxon>
        <taxon>Cyanophyceae</taxon>
        <taxon>Oscillatoriophycideae</taxon>
        <taxon>Oscillatoriales</taxon>
        <taxon>Oscillatoriaceae</taxon>
        <taxon>Phormidium</taxon>
    </lineage>
</organism>
<dbReference type="AlphaFoldDB" id="A0A1U7J1I7"/>
<dbReference type="EMBL" id="MRCG01000015">
    <property type="protein sequence ID" value="OKH45805.1"/>
    <property type="molecule type" value="Genomic_DNA"/>
</dbReference>
<evidence type="ECO:0000313" key="11">
    <source>
        <dbReference type="Proteomes" id="UP000185557"/>
    </source>
</evidence>
<dbReference type="InterPro" id="IPR017492">
    <property type="entry name" value="PSI_PsaK"/>
</dbReference>
<keyword evidence="6 9" id="KW-1133">Transmembrane helix</keyword>
<evidence type="ECO:0000256" key="3">
    <source>
        <dbReference type="ARBA" id="ARBA00022531"/>
    </source>
</evidence>
<dbReference type="SUPFAM" id="SSF81563">
    <property type="entry name" value="Photosystem I reaction center subunit X, PsaK"/>
    <property type="match status" value="1"/>
</dbReference>
<proteinExistence type="inferred from homology"/>
<evidence type="ECO:0000256" key="6">
    <source>
        <dbReference type="ARBA" id="ARBA00022989"/>
    </source>
</evidence>
<dbReference type="RefSeq" id="WP_073609853.1">
    <property type="nucleotide sequence ID" value="NZ_MRCG01000015.1"/>
</dbReference>
<dbReference type="HAMAP" id="MF_00474">
    <property type="entry name" value="PSI_PsaK"/>
    <property type="match status" value="1"/>
</dbReference>
<keyword evidence="7 9" id="KW-0793">Thylakoid</keyword>
<evidence type="ECO:0000256" key="4">
    <source>
        <dbReference type="ARBA" id="ARBA00022692"/>
    </source>
</evidence>
<keyword evidence="4 9" id="KW-0812">Transmembrane</keyword>
<gene>
    <name evidence="9" type="primary">psaK</name>
    <name evidence="10" type="ORF">NIES30_18130</name>
</gene>
<protein>
    <recommendedName>
        <fullName evidence="9">Photosystem I reaction center subunit PsaK</fullName>
    </recommendedName>
    <alternativeName>
        <fullName evidence="9">Photosystem I subunit X</fullName>
    </alternativeName>
</protein>
<dbReference type="InterPro" id="IPR035982">
    <property type="entry name" value="PSI_centre_PsaK_sf"/>
</dbReference>
<name>A0A1U7J1I7_9CYAN</name>
<evidence type="ECO:0000313" key="10">
    <source>
        <dbReference type="EMBL" id="OKH45805.1"/>
    </source>
</evidence>
<feature type="transmembrane region" description="Helical" evidence="9">
    <location>
        <begin position="64"/>
        <end position="86"/>
    </location>
</feature>
<dbReference type="OrthoDB" id="561382at2"/>
<comment type="caution">
    <text evidence="10">The sequence shown here is derived from an EMBL/GenBank/DDBJ whole genome shotgun (WGS) entry which is preliminary data.</text>
</comment>
<comment type="similarity">
    <text evidence="2 9">Belongs to the PsaG/PsaK family.</text>
</comment>
<evidence type="ECO:0000256" key="8">
    <source>
        <dbReference type="ARBA" id="ARBA00023136"/>
    </source>
</evidence>